<keyword evidence="1" id="KW-0812">Transmembrane</keyword>
<keyword evidence="1" id="KW-1133">Transmembrane helix</keyword>
<feature type="transmembrane region" description="Helical" evidence="1">
    <location>
        <begin position="138"/>
        <end position="156"/>
    </location>
</feature>
<gene>
    <name evidence="2" type="ORF">GOP47_0020666</name>
</gene>
<dbReference type="OrthoDB" id="1907255at2759"/>
<dbReference type="AlphaFoldDB" id="A0A9D4U9K1"/>
<feature type="transmembrane region" description="Helical" evidence="1">
    <location>
        <begin position="192"/>
        <end position="211"/>
    </location>
</feature>
<evidence type="ECO:0000313" key="2">
    <source>
        <dbReference type="EMBL" id="KAI5063996.1"/>
    </source>
</evidence>
<evidence type="ECO:0000256" key="1">
    <source>
        <dbReference type="SAM" id="Phobius"/>
    </source>
</evidence>
<comment type="caution">
    <text evidence="2">The sequence shown here is derived from an EMBL/GenBank/DDBJ whole genome shotgun (WGS) entry which is preliminary data.</text>
</comment>
<protein>
    <submittedName>
        <fullName evidence="2">Uncharacterized protein</fullName>
    </submittedName>
</protein>
<evidence type="ECO:0000313" key="3">
    <source>
        <dbReference type="Proteomes" id="UP000886520"/>
    </source>
</evidence>
<name>A0A9D4U9K1_ADICA</name>
<dbReference type="EMBL" id="JABFUD020000020">
    <property type="protein sequence ID" value="KAI5063996.1"/>
    <property type="molecule type" value="Genomic_DNA"/>
</dbReference>
<reference evidence="2" key="1">
    <citation type="submission" date="2021-01" db="EMBL/GenBank/DDBJ databases">
        <title>Adiantum capillus-veneris genome.</title>
        <authorList>
            <person name="Fang Y."/>
            <person name="Liao Q."/>
        </authorList>
    </citation>
    <scope>NUCLEOTIDE SEQUENCE</scope>
    <source>
        <strain evidence="2">H3</strain>
        <tissue evidence="2">Leaf</tissue>
    </source>
</reference>
<dbReference type="Proteomes" id="UP000886520">
    <property type="component" value="Chromosome 20"/>
</dbReference>
<organism evidence="2 3">
    <name type="scientific">Adiantum capillus-veneris</name>
    <name type="common">Maidenhair fern</name>
    <dbReference type="NCBI Taxonomy" id="13818"/>
    <lineage>
        <taxon>Eukaryota</taxon>
        <taxon>Viridiplantae</taxon>
        <taxon>Streptophyta</taxon>
        <taxon>Embryophyta</taxon>
        <taxon>Tracheophyta</taxon>
        <taxon>Polypodiopsida</taxon>
        <taxon>Polypodiidae</taxon>
        <taxon>Polypodiales</taxon>
        <taxon>Pteridineae</taxon>
        <taxon>Pteridaceae</taxon>
        <taxon>Vittarioideae</taxon>
        <taxon>Adiantum</taxon>
    </lineage>
</organism>
<sequence>MAQWWHASSHHQFLHQHLSSYNAFHTMRALSSIAARSFLFPTALEDVLLVPNSEKGSLPVASCPSISCFCDDDPLLPEHLFDKDGGTLTFRTKLEIRYSPWAVSMMDGFGKADKRTAKQFTGYCIAVWLKDETLDSGFLRTGICLFLLLAVAAVRMNNQSGLDAYIIGLGASIGVMLWTGERCLSKKEGSPSGIVSLLAASMAVIFSAALFENLPWHA</sequence>
<proteinExistence type="predicted"/>
<feature type="transmembrane region" description="Helical" evidence="1">
    <location>
        <begin position="162"/>
        <end position="180"/>
    </location>
</feature>
<keyword evidence="3" id="KW-1185">Reference proteome</keyword>
<accession>A0A9D4U9K1</accession>
<keyword evidence="1" id="KW-0472">Membrane</keyword>